<dbReference type="AlphaFoldDB" id="A0A378RBH0"/>
<dbReference type="InterPro" id="IPR001096">
    <property type="entry name" value="Peptidase_C13"/>
</dbReference>
<dbReference type="RefSeq" id="WP_242620104.1">
    <property type="nucleotide sequence ID" value="NZ_UGQE01000004.1"/>
</dbReference>
<evidence type="ECO:0000313" key="2">
    <source>
        <dbReference type="EMBL" id="STZ14081.1"/>
    </source>
</evidence>
<reference evidence="2 3" key="1">
    <citation type="submission" date="2018-06" db="EMBL/GenBank/DDBJ databases">
        <authorList>
            <consortium name="Pathogen Informatics"/>
            <person name="Doyle S."/>
        </authorList>
    </citation>
    <scope>NUCLEOTIDE SEQUENCE [LARGE SCALE GENOMIC DNA]</scope>
    <source>
        <strain evidence="2 3">NCTC10293</strain>
    </source>
</reference>
<keyword evidence="1" id="KW-0812">Transmembrane</keyword>
<evidence type="ECO:0000313" key="3">
    <source>
        <dbReference type="Proteomes" id="UP000255279"/>
    </source>
</evidence>
<dbReference type="Pfam" id="PF01650">
    <property type="entry name" value="Peptidase_C13"/>
    <property type="match status" value="1"/>
</dbReference>
<keyword evidence="1" id="KW-1133">Transmembrane helix</keyword>
<dbReference type="GO" id="GO:0008233">
    <property type="term" value="F:peptidase activity"/>
    <property type="evidence" value="ECO:0007669"/>
    <property type="project" value="InterPro"/>
</dbReference>
<sequence length="481" mass="53514">MPLSSLKIESLPRFSSNFIANIRAALSMLGGSTRAFSFVKPTFAQFVVFLVAALATNILFAYLAADFGSYFNEQGLISYLVWPVIMLVAGIILAKRTQNYSLLFVPVILWLVADTLLVLLQSGIQYLDIKGWLPAFLYAILPTLFTALFVWQTASLLWVFAKKLHWPWWERLLMLAGAMVLLVVWQKNVVNQPIFQTRTEDPSISEKNFYGQETLLNQALESIAKSKKGVSEWYFVGMAGFAGQDVFASEITQAQSLFDDRFGTVGRSLSLINNPATWQDFPIASRTSLAKSLKHIGQKMDTNEDVLFLTLSSHGAVDESGSILGDLVMENPPVELEPIDPVWLRSALDVAGIRWRVIVVSSCYSGAFIDALKSPTTAIITASRADRASFGCTDDADMTYFGRAFFSESLREQTSFDGAFNQAQRRVGEREALMGFEPSEPQMVVGLAMQEALPELEKALFHHAKKPQIRLPSQAEQEMTP</sequence>
<protein>
    <submittedName>
        <fullName evidence="2">Peptidase C13 family</fullName>
    </submittedName>
</protein>
<dbReference type="Proteomes" id="UP000255279">
    <property type="component" value="Unassembled WGS sequence"/>
</dbReference>
<keyword evidence="1" id="KW-0472">Membrane</keyword>
<feature type="transmembrane region" description="Helical" evidence="1">
    <location>
        <begin position="136"/>
        <end position="161"/>
    </location>
</feature>
<feature type="transmembrane region" description="Helical" evidence="1">
    <location>
        <begin position="168"/>
        <end position="185"/>
    </location>
</feature>
<dbReference type="GO" id="GO:0006508">
    <property type="term" value="P:proteolysis"/>
    <property type="evidence" value="ECO:0007669"/>
    <property type="project" value="InterPro"/>
</dbReference>
<evidence type="ECO:0000256" key="1">
    <source>
        <dbReference type="SAM" id="Phobius"/>
    </source>
</evidence>
<name>A0A378RBH0_9GAMM</name>
<feature type="transmembrane region" description="Helical" evidence="1">
    <location>
        <begin position="101"/>
        <end position="124"/>
    </location>
</feature>
<feature type="transmembrane region" description="Helical" evidence="1">
    <location>
        <begin position="76"/>
        <end position="94"/>
    </location>
</feature>
<gene>
    <name evidence="2" type="ORF">NCTC10293_01670</name>
</gene>
<dbReference type="Gene3D" id="3.40.50.1460">
    <property type="match status" value="1"/>
</dbReference>
<accession>A0A378RBH0</accession>
<dbReference type="EMBL" id="UGQE01000004">
    <property type="protein sequence ID" value="STZ14081.1"/>
    <property type="molecule type" value="Genomic_DNA"/>
</dbReference>
<proteinExistence type="predicted"/>
<feature type="transmembrane region" description="Helical" evidence="1">
    <location>
        <begin position="43"/>
        <end position="64"/>
    </location>
</feature>
<organism evidence="2 3">
    <name type="scientific">Moraxella caviae</name>
    <dbReference type="NCBI Taxonomy" id="34060"/>
    <lineage>
        <taxon>Bacteria</taxon>
        <taxon>Pseudomonadati</taxon>
        <taxon>Pseudomonadota</taxon>
        <taxon>Gammaproteobacteria</taxon>
        <taxon>Moraxellales</taxon>
        <taxon>Moraxellaceae</taxon>
        <taxon>Moraxella</taxon>
    </lineage>
</organism>